<evidence type="ECO:0000313" key="2">
    <source>
        <dbReference type="Proteomes" id="UP001500642"/>
    </source>
</evidence>
<organism evidence="1 2">
    <name type="scientific">Brevibacterium pityocampae</name>
    <dbReference type="NCBI Taxonomy" id="506594"/>
    <lineage>
        <taxon>Bacteria</taxon>
        <taxon>Bacillati</taxon>
        <taxon>Actinomycetota</taxon>
        <taxon>Actinomycetes</taxon>
        <taxon>Micrococcales</taxon>
        <taxon>Brevibacteriaceae</taxon>
        <taxon>Brevibacterium</taxon>
    </lineage>
</organism>
<sequence>MTQDPDRPGADSGWMSAFGSGDPVTLFGHGFSGAIRDTRPFASGIAGTRVLVNLGGHGGRPSPGPGWTYGTIAEQLAAALEASRATRALGVSMSAGGLARLITAGHPAATGLEKVAFVLPASWAGFTPEVRAAHAAHVEAIRTHLASGDRAALLDALLAREPAEVADLPPARAWAAAKVDALFDTDMSDGVGLALDSAVADPARALEAAGAFRGEALVLTHEDDRSHPVSVARDCAAAFPRASLEVLPAGSILWRGRSEVRRILRAFFDDEET</sequence>
<dbReference type="SUPFAM" id="SSF53474">
    <property type="entry name" value="alpha/beta-Hydrolases"/>
    <property type="match status" value="1"/>
</dbReference>
<dbReference type="Gene3D" id="3.40.50.1820">
    <property type="entry name" value="alpha/beta hydrolase"/>
    <property type="match status" value="1"/>
</dbReference>
<accession>A0ABP8J3U8</accession>
<evidence type="ECO:0000313" key="1">
    <source>
        <dbReference type="EMBL" id="GAA4384521.1"/>
    </source>
</evidence>
<dbReference type="InterPro" id="IPR029058">
    <property type="entry name" value="AB_hydrolase_fold"/>
</dbReference>
<evidence type="ECO:0008006" key="3">
    <source>
        <dbReference type="Google" id="ProtNLM"/>
    </source>
</evidence>
<dbReference type="Proteomes" id="UP001500642">
    <property type="component" value="Unassembled WGS sequence"/>
</dbReference>
<reference evidence="2" key="1">
    <citation type="journal article" date="2019" name="Int. J. Syst. Evol. Microbiol.">
        <title>The Global Catalogue of Microorganisms (GCM) 10K type strain sequencing project: providing services to taxonomists for standard genome sequencing and annotation.</title>
        <authorList>
            <consortium name="The Broad Institute Genomics Platform"/>
            <consortium name="The Broad Institute Genome Sequencing Center for Infectious Disease"/>
            <person name="Wu L."/>
            <person name="Ma J."/>
        </authorList>
    </citation>
    <scope>NUCLEOTIDE SEQUENCE [LARGE SCALE GENOMIC DNA]</scope>
    <source>
        <strain evidence="2">JCM 17808</strain>
    </source>
</reference>
<comment type="caution">
    <text evidence="1">The sequence shown here is derived from an EMBL/GenBank/DDBJ whole genome shotgun (WGS) entry which is preliminary data.</text>
</comment>
<dbReference type="RefSeq" id="WP_137318865.1">
    <property type="nucleotide sequence ID" value="NZ_BAABGL010000002.1"/>
</dbReference>
<dbReference type="EMBL" id="BAABGL010000002">
    <property type="protein sequence ID" value="GAA4384521.1"/>
    <property type="molecule type" value="Genomic_DNA"/>
</dbReference>
<protein>
    <recommendedName>
        <fullName evidence="3">Alpha/beta hydrolase</fullName>
    </recommendedName>
</protein>
<proteinExistence type="predicted"/>
<gene>
    <name evidence="1" type="ORF">GCM10023167_05370</name>
</gene>
<name>A0ABP8J3U8_9MICO</name>
<keyword evidence="2" id="KW-1185">Reference proteome</keyword>